<dbReference type="Proteomes" id="UP000285190">
    <property type="component" value="Unassembled WGS sequence"/>
</dbReference>
<protein>
    <recommendedName>
        <fullName evidence="4">DUF2188 domain-containing protein</fullName>
    </recommendedName>
</protein>
<name>A0A418X2X9_9BURK</name>
<gene>
    <name evidence="2" type="ORF">D3870_13090</name>
</gene>
<feature type="compositionally biased region" description="Basic residues" evidence="1">
    <location>
        <begin position="99"/>
        <end position="111"/>
    </location>
</feature>
<evidence type="ECO:0000313" key="3">
    <source>
        <dbReference type="Proteomes" id="UP000285190"/>
    </source>
</evidence>
<dbReference type="InterPro" id="IPR018691">
    <property type="entry name" value="DUF2188"/>
</dbReference>
<accession>A0A418X2X9</accession>
<comment type="caution">
    <text evidence="2">The sequence shown here is derived from an EMBL/GenBank/DDBJ whole genome shotgun (WGS) entry which is preliminary data.</text>
</comment>
<keyword evidence="3" id="KW-1185">Reference proteome</keyword>
<reference evidence="2 3" key="1">
    <citation type="submission" date="2018-09" db="EMBL/GenBank/DDBJ databases">
        <authorList>
            <person name="Zhu H."/>
        </authorList>
    </citation>
    <scope>NUCLEOTIDE SEQUENCE [LARGE SCALE GENOMIC DNA]</scope>
    <source>
        <strain evidence="2 3">K2R10-39</strain>
    </source>
</reference>
<dbReference type="AlphaFoldDB" id="A0A418X2X9"/>
<dbReference type="EMBL" id="QYUN01000002">
    <property type="protein sequence ID" value="RJG06813.1"/>
    <property type="molecule type" value="Genomic_DNA"/>
</dbReference>
<evidence type="ECO:0000313" key="2">
    <source>
        <dbReference type="EMBL" id="RJG06813.1"/>
    </source>
</evidence>
<evidence type="ECO:0000256" key="1">
    <source>
        <dbReference type="SAM" id="MobiDB-lite"/>
    </source>
</evidence>
<dbReference type="Pfam" id="PF09954">
    <property type="entry name" value="DUF2188"/>
    <property type="match status" value="1"/>
</dbReference>
<sequence>MLALDKRGHRASDRLLHRGDMAMENEGKEPLVICVSPGLHGRWDVSEKGAEMPLASFDEKEDAYAYAAGLTRSREDATVLVEDEEGFSMLPLPDDGKSGRKRGRHMRNGMS</sequence>
<organism evidence="2 3">
    <name type="scientific">Noviherbaspirillum cavernae</name>
    <dbReference type="NCBI Taxonomy" id="2320862"/>
    <lineage>
        <taxon>Bacteria</taxon>
        <taxon>Pseudomonadati</taxon>
        <taxon>Pseudomonadota</taxon>
        <taxon>Betaproteobacteria</taxon>
        <taxon>Burkholderiales</taxon>
        <taxon>Oxalobacteraceae</taxon>
        <taxon>Noviherbaspirillum</taxon>
    </lineage>
</organism>
<evidence type="ECO:0008006" key="4">
    <source>
        <dbReference type="Google" id="ProtNLM"/>
    </source>
</evidence>
<proteinExistence type="predicted"/>
<feature type="region of interest" description="Disordered" evidence="1">
    <location>
        <begin position="88"/>
        <end position="111"/>
    </location>
</feature>